<dbReference type="GO" id="GO:0016887">
    <property type="term" value="F:ATP hydrolysis activity"/>
    <property type="evidence" value="ECO:0007669"/>
    <property type="project" value="RHEA"/>
</dbReference>
<accession>A0A2Z4AEL9</accession>
<dbReference type="InterPro" id="IPR000212">
    <property type="entry name" value="DNA_helicase_UvrD/REP"/>
</dbReference>
<comment type="catalytic activity">
    <reaction evidence="9">
        <text>ATP + H2O = ADP + phosphate + H(+)</text>
        <dbReference type="Rhea" id="RHEA:13065"/>
        <dbReference type="ChEBI" id="CHEBI:15377"/>
        <dbReference type="ChEBI" id="CHEBI:15378"/>
        <dbReference type="ChEBI" id="CHEBI:30616"/>
        <dbReference type="ChEBI" id="CHEBI:43474"/>
        <dbReference type="ChEBI" id="CHEBI:456216"/>
        <dbReference type="EC" id="5.6.2.4"/>
    </reaction>
</comment>
<evidence type="ECO:0000259" key="11">
    <source>
        <dbReference type="PROSITE" id="PS51198"/>
    </source>
</evidence>
<dbReference type="Gene3D" id="1.10.10.160">
    <property type="match status" value="1"/>
</dbReference>
<dbReference type="SUPFAM" id="SSF52540">
    <property type="entry name" value="P-loop containing nucleoside triphosphate hydrolases"/>
    <property type="match status" value="1"/>
</dbReference>
<dbReference type="Gene3D" id="3.40.50.300">
    <property type="entry name" value="P-loop containing nucleotide triphosphate hydrolases"/>
    <property type="match status" value="2"/>
</dbReference>
<dbReference type="GO" id="GO:0000725">
    <property type="term" value="P:recombinational repair"/>
    <property type="evidence" value="ECO:0007669"/>
    <property type="project" value="TreeGrafter"/>
</dbReference>
<name>A0A2Z4AEL9_9BACT</name>
<feature type="domain" description="UvrD-like helicase C-terminal" evidence="12">
    <location>
        <begin position="313"/>
        <end position="587"/>
    </location>
</feature>
<evidence type="ECO:0000256" key="9">
    <source>
        <dbReference type="ARBA" id="ARBA00048988"/>
    </source>
</evidence>
<evidence type="ECO:0000256" key="7">
    <source>
        <dbReference type="ARBA" id="ARBA00034617"/>
    </source>
</evidence>
<dbReference type="InterPro" id="IPR027417">
    <property type="entry name" value="P-loop_NTPase"/>
</dbReference>
<proteinExistence type="inferred from homology"/>
<dbReference type="AlphaFoldDB" id="A0A2Z4AEL9"/>
<dbReference type="PANTHER" id="PTHR11070:SF3">
    <property type="entry name" value="DNA 3'-5' HELICASE"/>
    <property type="match status" value="1"/>
</dbReference>
<evidence type="ECO:0000313" key="13">
    <source>
        <dbReference type="EMBL" id="AWT60611.1"/>
    </source>
</evidence>
<dbReference type="KEGG" id="mtar:DF168_01827"/>
<dbReference type="Pfam" id="PF00580">
    <property type="entry name" value="UvrD-helicase"/>
    <property type="match status" value="1"/>
</dbReference>
<dbReference type="Pfam" id="PF13361">
    <property type="entry name" value="UvrD_C"/>
    <property type="match status" value="1"/>
</dbReference>
<reference evidence="13 14" key="1">
    <citation type="submission" date="2018-06" db="EMBL/GenBank/DDBJ databases">
        <title>Draft Genome Sequence of a Novel Marine Bacterium Related to the Verrucomicrobia.</title>
        <authorList>
            <person name="Vosseberg J."/>
            <person name="Martijn J."/>
            <person name="Ettema T.J.G."/>
        </authorList>
    </citation>
    <scope>NUCLEOTIDE SEQUENCE [LARGE SCALE GENOMIC DNA]</scope>
    <source>
        <strain evidence="13">TARA_B100001123</strain>
    </source>
</reference>
<evidence type="ECO:0000256" key="2">
    <source>
        <dbReference type="ARBA" id="ARBA00022741"/>
    </source>
</evidence>
<dbReference type="EC" id="5.6.2.4" evidence="8"/>
<dbReference type="PROSITE" id="PS51198">
    <property type="entry name" value="UVRD_HELICASE_ATP_BIND"/>
    <property type="match status" value="1"/>
</dbReference>
<dbReference type="GO" id="GO:0005829">
    <property type="term" value="C:cytosol"/>
    <property type="evidence" value="ECO:0007669"/>
    <property type="project" value="TreeGrafter"/>
</dbReference>
<dbReference type="EMBL" id="CP029803">
    <property type="protein sequence ID" value="AWT60611.1"/>
    <property type="molecule type" value="Genomic_DNA"/>
</dbReference>
<comment type="catalytic activity">
    <reaction evidence="7">
        <text>Couples ATP hydrolysis with the unwinding of duplex DNA by translocating in the 3'-5' direction.</text>
        <dbReference type="EC" id="5.6.2.4"/>
    </reaction>
</comment>
<protein>
    <recommendedName>
        <fullName evidence="8">DNA 3'-5' helicase</fullName>
        <ecNumber evidence="8">5.6.2.4</ecNumber>
    </recommendedName>
</protein>
<comment type="similarity">
    <text evidence="1">Belongs to the helicase family. UvrD subfamily.</text>
</comment>
<dbReference type="Proteomes" id="UP000247465">
    <property type="component" value="Chromosome"/>
</dbReference>
<organism evidence="13 14">
    <name type="scientific">Candidatus Moanibacter tarae</name>
    <dbReference type="NCBI Taxonomy" id="2200854"/>
    <lineage>
        <taxon>Bacteria</taxon>
        <taxon>Pseudomonadati</taxon>
        <taxon>Verrucomicrobiota</taxon>
        <taxon>Opitutia</taxon>
        <taxon>Puniceicoccales</taxon>
        <taxon>Puniceicoccales incertae sedis</taxon>
        <taxon>Candidatus Moanibacter</taxon>
    </lineage>
</organism>
<evidence type="ECO:0000256" key="4">
    <source>
        <dbReference type="ARBA" id="ARBA00022806"/>
    </source>
</evidence>
<keyword evidence="3 10" id="KW-0378">Hydrolase</keyword>
<gene>
    <name evidence="13" type="primary">pcrA</name>
    <name evidence="13" type="ORF">DF168_01827</name>
</gene>
<keyword evidence="6" id="KW-0413">Isomerase</keyword>
<keyword evidence="2 10" id="KW-0547">Nucleotide-binding</keyword>
<dbReference type="GO" id="GO:0005524">
    <property type="term" value="F:ATP binding"/>
    <property type="evidence" value="ECO:0007669"/>
    <property type="project" value="UniProtKB-UniRule"/>
</dbReference>
<feature type="domain" description="UvrD-like helicase ATP-binding" evidence="11">
    <location>
        <begin position="28"/>
        <end position="312"/>
    </location>
</feature>
<evidence type="ECO:0000256" key="5">
    <source>
        <dbReference type="ARBA" id="ARBA00022840"/>
    </source>
</evidence>
<sequence>MTQNIRGNHHSIGEKGKLADFSPIDFESELNQEQFEAVTAASGPALVLAGAGSGKTRTLTYRVAWLLTQGVNPSNILLLTFTNKAAKEMLRRVEELTGVPAHRFWGGTFHHIGHKTVRTYSKTVGLDPSFTILDDKDSDSFLKDTIREMDPGFLKEKNNPKIRLVATIISFARNTRSSIEQVIYDRYYFFEPLVDRIQAFLDRYQQRKREHQVADFDDLIVFWFDILRKSPEVARHYRNQFKHILVDEYQDTNQLQADIVDILGEHRNLMAVGDDAQCIYTWRGASYENIMSFTERYPESNIYKIETNYRSTPQILDLANSVLATQPSGSGYRKEMRPTRKSNQLPFVVPIMDSKLEAEFIIKRTQGLLDNGYRLSDIAILYRAHYQALDVQVELSRAGIPFIITSGVRFFEQSHVRDLVSQLRFTINPMDQPAFVRLTSLIPKVGERTALRLFEALNQFGTKGKISRLEAMFTPEIQKIVPKVAKEEWIDLAQSIKDIEEAARNQTPTDAVRIAIEGWYSSYIRTVYPNWQTRLEDLNGLIGFAGRFDSMTELLAQLILLNAETSDRSADNSGDFMRLTTVHQAKGLEFPIVFVIALADGLFPIRRSIEEGNLDEERRLFYVAVTRAKDELYLSYPLINPQGGPPLSPRPSRFIETLSSNHFEFLHPHRQNNY</sequence>
<dbReference type="Gene3D" id="1.10.486.10">
    <property type="entry name" value="PCRA, domain 4"/>
    <property type="match status" value="1"/>
</dbReference>
<dbReference type="GO" id="GO:0003677">
    <property type="term" value="F:DNA binding"/>
    <property type="evidence" value="ECO:0007669"/>
    <property type="project" value="InterPro"/>
</dbReference>
<dbReference type="CDD" id="cd17932">
    <property type="entry name" value="DEXQc_UvrD"/>
    <property type="match status" value="1"/>
</dbReference>
<keyword evidence="5 10" id="KW-0067">ATP-binding</keyword>
<feature type="binding site" evidence="10">
    <location>
        <begin position="49"/>
        <end position="56"/>
    </location>
    <ligand>
        <name>ATP</name>
        <dbReference type="ChEBI" id="CHEBI:30616"/>
    </ligand>
</feature>
<dbReference type="GO" id="GO:0043138">
    <property type="term" value="F:3'-5' DNA helicase activity"/>
    <property type="evidence" value="ECO:0007669"/>
    <property type="project" value="UniProtKB-EC"/>
</dbReference>
<evidence type="ECO:0000313" key="14">
    <source>
        <dbReference type="Proteomes" id="UP000247465"/>
    </source>
</evidence>
<keyword evidence="4 10" id="KW-0347">Helicase</keyword>
<evidence type="ECO:0000256" key="1">
    <source>
        <dbReference type="ARBA" id="ARBA00009922"/>
    </source>
</evidence>
<dbReference type="InterPro" id="IPR013986">
    <property type="entry name" value="DExx_box_DNA_helicase_dom_sf"/>
</dbReference>
<dbReference type="InterPro" id="IPR014016">
    <property type="entry name" value="UvrD-like_ATP-bd"/>
</dbReference>
<evidence type="ECO:0000256" key="10">
    <source>
        <dbReference type="PROSITE-ProRule" id="PRU00560"/>
    </source>
</evidence>
<dbReference type="InterPro" id="IPR014017">
    <property type="entry name" value="DNA_helicase_UvrD-like_C"/>
</dbReference>
<dbReference type="PROSITE" id="PS51217">
    <property type="entry name" value="UVRD_HELICASE_CTER"/>
    <property type="match status" value="1"/>
</dbReference>
<dbReference type="CDD" id="cd18807">
    <property type="entry name" value="SF1_C_UvrD"/>
    <property type="match status" value="1"/>
</dbReference>
<evidence type="ECO:0000259" key="12">
    <source>
        <dbReference type="PROSITE" id="PS51217"/>
    </source>
</evidence>
<dbReference type="PANTHER" id="PTHR11070">
    <property type="entry name" value="UVRD / RECB / PCRA DNA HELICASE FAMILY MEMBER"/>
    <property type="match status" value="1"/>
</dbReference>
<evidence type="ECO:0000256" key="6">
    <source>
        <dbReference type="ARBA" id="ARBA00023235"/>
    </source>
</evidence>
<evidence type="ECO:0000256" key="3">
    <source>
        <dbReference type="ARBA" id="ARBA00022801"/>
    </source>
</evidence>
<evidence type="ECO:0000256" key="8">
    <source>
        <dbReference type="ARBA" id="ARBA00034808"/>
    </source>
</evidence>